<name>A0A7I4FKX8_PHYPA</name>
<evidence type="ECO:0000313" key="2">
    <source>
        <dbReference type="Proteomes" id="UP000006727"/>
    </source>
</evidence>
<protein>
    <submittedName>
        <fullName evidence="1">Uncharacterized protein</fullName>
    </submittedName>
</protein>
<sequence length="195" mass="21258">MPKRKVKTPAVQHLLATSASQCSAGHRFQAGMPGGRENVGIRGISTKFPVILRISVCQSLGASFHFSVPFGSSTAEWRPVSLHSGRGNSVCRNQRMRKSIILSPLNGLRGLRVKALRRCNASPVLINLQTPRGGYIYINSLPMSKTHVSCWNFFCFNSNSCTAAPHRTGKDVARVCDICGSATCLKFLGSLIRVR</sequence>
<accession>A0A7I4FKX8</accession>
<gene>
    <name evidence="1" type="primary">LOC112274485</name>
</gene>
<proteinExistence type="predicted"/>
<keyword evidence="2" id="KW-1185">Reference proteome</keyword>
<dbReference type="InParanoid" id="A0A7I4FKX8"/>
<reference evidence="1" key="3">
    <citation type="submission" date="2020-12" db="UniProtKB">
        <authorList>
            <consortium name="EnsemblPlants"/>
        </authorList>
    </citation>
    <scope>IDENTIFICATION</scope>
</reference>
<reference evidence="1 2" key="1">
    <citation type="journal article" date="2008" name="Science">
        <title>The Physcomitrella genome reveals evolutionary insights into the conquest of land by plants.</title>
        <authorList>
            <person name="Rensing S."/>
            <person name="Lang D."/>
            <person name="Zimmer A."/>
            <person name="Terry A."/>
            <person name="Salamov A."/>
            <person name="Shapiro H."/>
            <person name="Nishiyama T."/>
            <person name="Perroud P.-F."/>
            <person name="Lindquist E."/>
            <person name="Kamisugi Y."/>
            <person name="Tanahashi T."/>
            <person name="Sakakibara K."/>
            <person name="Fujita T."/>
            <person name="Oishi K."/>
            <person name="Shin-I T."/>
            <person name="Kuroki Y."/>
            <person name="Toyoda A."/>
            <person name="Suzuki Y."/>
            <person name="Hashimoto A."/>
            <person name="Yamaguchi K."/>
            <person name="Sugano A."/>
            <person name="Kohara Y."/>
            <person name="Fujiyama A."/>
            <person name="Anterola A."/>
            <person name="Aoki S."/>
            <person name="Ashton N."/>
            <person name="Barbazuk W.B."/>
            <person name="Barker E."/>
            <person name="Bennetzen J."/>
            <person name="Bezanilla M."/>
            <person name="Blankenship R."/>
            <person name="Cho S.H."/>
            <person name="Dutcher S."/>
            <person name="Estelle M."/>
            <person name="Fawcett J.A."/>
            <person name="Gundlach H."/>
            <person name="Hanada K."/>
            <person name="Heyl A."/>
            <person name="Hicks K.A."/>
            <person name="Hugh J."/>
            <person name="Lohr M."/>
            <person name="Mayer K."/>
            <person name="Melkozernov A."/>
            <person name="Murata T."/>
            <person name="Nelson D."/>
            <person name="Pils B."/>
            <person name="Prigge M."/>
            <person name="Reiss B."/>
            <person name="Renner T."/>
            <person name="Rombauts S."/>
            <person name="Rushton P."/>
            <person name="Sanderfoot A."/>
            <person name="Schween G."/>
            <person name="Shiu S.-H."/>
            <person name="Stueber K."/>
            <person name="Theodoulou F.L."/>
            <person name="Tu H."/>
            <person name="Van de Peer Y."/>
            <person name="Verrier P.J."/>
            <person name="Waters E."/>
            <person name="Wood A."/>
            <person name="Yang L."/>
            <person name="Cove D."/>
            <person name="Cuming A."/>
            <person name="Hasebe M."/>
            <person name="Lucas S."/>
            <person name="Mishler D.B."/>
            <person name="Reski R."/>
            <person name="Grigoriev I."/>
            <person name="Quatrano R.S."/>
            <person name="Boore J.L."/>
        </authorList>
    </citation>
    <scope>NUCLEOTIDE SEQUENCE [LARGE SCALE GENOMIC DNA]</scope>
    <source>
        <strain evidence="1 2">cv. Gransden 2004</strain>
    </source>
</reference>
<dbReference type="EMBL" id="ABEU02000002">
    <property type="status" value="NOT_ANNOTATED_CDS"/>
    <property type="molecule type" value="Genomic_DNA"/>
</dbReference>
<dbReference type="EnsemblPlants" id="Pp3c2_36690V3.3">
    <property type="protein sequence ID" value="Pp3c2_36690V3.3"/>
    <property type="gene ID" value="Pp3c2_36690"/>
</dbReference>
<dbReference type="Proteomes" id="UP000006727">
    <property type="component" value="Chromosome 2"/>
</dbReference>
<reference evidence="1 2" key="2">
    <citation type="journal article" date="2018" name="Plant J.">
        <title>The Physcomitrella patens chromosome-scale assembly reveals moss genome structure and evolution.</title>
        <authorList>
            <person name="Lang D."/>
            <person name="Ullrich K.K."/>
            <person name="Murat F."/>
            <person name="Fuchs J."/>
            <person name="Jenkins J."/>
            <person name="Haas F.B."/>
            <person name="Piednoel M."/>
            <person name="Gundlach H."/>
            <person name="Van Bel M."/>
            <person name="Meyberg R."/>
            <person name="Vives C."/>
            <person name="Morata J."/>
            <person name="Symeonidi A."/>
            <person name="Hiss M."/>
            <person name="Muchero W."/>
            <person name="Kamisugi Y."/>
            <person name="Saleh O."/>
            <person name="Blanc G."/>
            <person name="Decker E.L."/>
            <person name="van Gessel N."/>
            <person name="Grimwood J."/>
            <person name="Hayes R.D."/>
            <person name="Graham S.W."/>
            <person name="Gunter L.E."/>
            <person name="McDaniel S.F."/>
            <person name="Hoernstein S.N.W."/>
            <person name="Larsson A."/>
            <person name="Li F.W."/>
            <person name="Perroud P.F."/>
            <person name="Phillips J."/>
            <person name="Ranjan P."/>
            <person name="Rokshar D.S."/>
            <person name="Rothfels C.J."/>
            <person name="Schneider L."/>
            <person name="Shu S."/>
            <person name="Stevenson D.W."/>
            <person name="Thummler F."/>
            <person name="Tillich M."/>
            <person name="Villarreal Aguilar J.C."/>
            <person name="Widiez T."/>
            <person name="Wong G.K."/>
            <person name="Wymore A."/>
            <person name="Zhang Y."/>
            <person name="Zimmer A.D."/>
            <person name="Quatrano R.S."/>
            <person name="Mayer K.F.X."/>
            <person name="Goodstein D."/>
            <person name="Casacuberta J.M."/>
            <person name="Vandepoele K."/>
            <person name="Reski R."/>
            <person name="Cuming A.C."/>
            <person name="Tuskan G.A."/>
            <person name="Maumus F."/>
            <person name="Salse J."/>
            <person name="Schmutz J."/>
            <person name="Rensing S.A."/>
        </authorList>
    </citation>
    <scope>NUCLEOTIDE SEQUENCE [LARGE SCALE GENOMIC DNA]</scope>
    <source>
        <strain evidence="1 2">cv. Gransden 2004</strain>
    </source>
</reference>
<dbReference type="AlphaFoldDB" id="A0A7I4FKX8"/>
<dbReference type="Gramene" id="Pp3c2_36690V3.3">
    <property type="protein sequence ID" value="Pp3c2_36690V3.3"/>
    <property type="gene ID" value="Pp3c2_36690"/>
</dbReference>
<organism evidence="1 2">
    <name type="scientific">Physcomitrium patens</name>
    <name type="common">Spreading-leaved earth moss</name>
    <name type="synonym">Physcomitrella patens</name>
    <dbReference type="NCBI Taxonomy" id="3218"/>
    <lineage>
        <taxon>Eukaryota</taxon>
        <taxon>Viridiplantae</taxon>
        <taxon>Streptophyta</taxon>
        <taxon>Embryophyta</taxon>
        <taxon>Bryophyta</taxon>
        <taxon>Bryophytina</taxon>
        <taxon>Bryopsida</taxon>
        <taxon>Funariidae</taxon>
        <taxon>Funariales</taxon>
        <taxon>Funariaceae</taxon>
        <taxon>Physcomitrium</taxon>
    </lineage>
</organism>
<evidence type="ECO:0000313" key="1">
    <source>
        <dbReference type="EnsemblPlants" id="Pp3c2_36690V3.3"/>
    </source>
</evidence>